<sequence>MSVAKDKIHIVASSILSNGPSKSIAAPPLRRDAMTQDKTPSNRCNFTPVANSHPSRLHIFIFVTNSYTHTPCDFKTAASPWLLRVHAPCDFNPLHLHTRRDFIHPPPLRFDAWCEFAYCAFKPSHQPRVQASHDFIDAGRKFHIHHDIATHRDFHTDPPRFDTHCDWTPVASSTPLRHDTLMPAVASPDCPRVQTVRESTRSANLYPPRAQTVREFLDEDFVHPHTLRIHGRCNFTPVATFIRICRDFTFNEISKPIATCTP</sequence>
<evidence type="ECO:0000313" key="2">
    <source>
        <dbReference type="Proteomes" id="UP000799302"/>
    </source>
</evidence>
<proteinExistence type="predicted"/>
<protein>
    <submittedName>
        <fullName evidence="1">Uncharacterized protein</fullName>
    </submittedName>
</protein>
<keyword evidence="2" id="KW-1185">Reference proteome</keyword>
<evidence type="ECO:0000313" key="1">
    <source>
        <dbReference type="EMBL" id="KAF2673995.1"/>
    </source>
</evidence>
<accession>A0A6A6UNX5</accession>
<dbReference type="AlphaFoldDB" id="A0A6A6UNX5"/>
<gene>
    <name evidence="1" type="ORF">BT63DRAFT_467625</name>
</gene>
<organism evidence="1 2">
    <name type="scientific">Microthyrium microscopicum</name>
    <dbReference type="NCBI Taxonomy" id="703497"/>
    <lineage>
        <taxon>Eukaryota</taxon>
        <taxon>Fungi</taxon>
        <taxon>Dikarya</taxon>
        <taxon>Ascomycota</taxon>
        <taxon>Pezizomycotina</taxon>
        <taxon>Dothideomycetes</taxon>
        <taxon>Dothideomycetes incertae sedis</taxon>
        <taxon>Microthyriales</taxon>
        <taxon>Microthyriaceae</taxon>
        <taxon>Microthyrium</taxon>
    </lineage>
</organism>
<dbReference type="EMBL" id="MU004231">
    <property type="protein sequence ID" value="KAF2673995.1"/>
    <property type="molecule type" value="Genomic_DNA"/>
</dbReference>
<reference evidence="1" key="1">
    <citation type="journal article" date="2020" name="Stud. Mycol.">
        <title>101 Dothideomycetes genomes: a test case for predicting lifestyles and emergence of pathogens.</title>
        <authorList>
            <person name="Haridas S."/>
            <person name="Albert R."/>
            <person name="Binder M."/>
            <person name="Bloem J."/>
            <person name="Labutti K."/>
            <person name="Salamov A."/>
            <person name="Andreopoulos B."/>
            <person name="Baker S."/>
            <person name="Barry K."/>
            <person name="Bills G."/>
            <person name="Bluhm B."/>
            <person name="Cannon C."/>
            <person name="Castanera R."/>
            <person name="Culley D."/>
            <person name="Daum C."/>
            <person name="Ezra D."/>
            <person name="Gonzalez J."/>
            <person name="Henrissat B."/>
            <person name="Kuo A."/>
            <person name="Liang C."/>
            <person name="Lipzen A."/>
            <person name="Lutzoni F."/>
            <person name="Magnuson J."/>
            <person name="Mondo S."/>
            <person name="Nolan M."/>
            <person name="Ohm R."/>
            <person name="Pangilinan J."/>
            <person name="Park H.-J."/>
            <person name="Ramirez L."/>
            <person name="Alfaro M."/>
            <person name="Sun H."/>
            <person name="Tritt A."/>
            <person name="Yoshinaga Y."/>
            <person name="Zwiers L.-H."/>
            <person name="Turgeon B."/>
            <person name="Goodwin S."/>
            <person name="Spatafora J."/>
            <person name="Crous P."/>
            <person name="Grigoriev I."/>
        </authorList>
    </citation>
    <scope>NUCLEOTIDE SEQUENCE</scope>
    <source>
        <strain evidence="1">CBS 115976</strain>
    </source>
</reference>
<dbReference type="Proteomes" id="UP000799302">
    <property type="component" value="Unassembled WGS sequence"/>
</dbReference>
<name>A0A6A6UNX5_9PEZI</name>